<sequence>MASRKRPEGHWGSSAAWTGTANAQSTKLLWLCPSKPTVDQITQRVDLPVCTREAANAAHNTLGTRCTLALDQDKDHSCTTHSSVLSDFRAAMPRVNESLLAFSVLEPVFGTLRDWWWTMVGEFDLSLLILKMFSVSWKPEVQVDHFQLYVLEEFQGGWLP</sequence>
<keyword evidence="2" id="KW-1185">Reference proteome</keyword>
<reference evidence="1 2" key="1">
    <citation type="submission" date="2019-05" db="EMBL/GenBank/DDBJ databases">
        <title>Another draft genome of Portunus trituberculatus and its Hox gene families provides insights of decapod evolution.</title>
        <authorList>
            <person name="Jeong J.-H."/>
            <person name="Song I."/>
            <person name="Kim S."/>
            <person name="Choi T."/>
            <person name="Kim D."/>
            <person name="Ryu S."/>
            <person name="Kim W."/>
        </authorList>
    </citation>
    <scope>NUCLEOTIDE SEQUENCE [LARGE SCALE GENOMIC DNA]</scope>
    <source>
        <tissue evidence="1">Muscle</tissue>
    </source>
</reference>
<dbReference type="Proteomes" id="UP000324222">
    <property type="component" value="Unassembled WGS sequence"/>
</dbReference>
<accession>A0A5B7DCK8</accession>
<organism evidence="1 2">
    <name type="scientific">Portunus trituberculatus</name>
    <name type="common">Swimming crab</name>
    <name type="synonym">Neptunus trituberculatus</name>
    <dbReference type="NCBI Taxonomy" id="210409"/>
    <lineage>
        <taxon>Eukaryota</taxon>
        <taxon>Metazoa</taxon>
        <taxon>Ecdysozoa</taxon>
        <taxon>Arthropoda</taxon>
        <taxon>Crustacea</taxon>
        <taxon>Multicrustacea</taxon>
        <taxon>Malacostraca</taxon>
        <taxon>Eumalacostraca</taxon>
        <taxon>Eucarida</taxon>
        <taxon>Decapoda</taxon>
        <taxon>Pleocyemata</taxon>
        <taxon>Brachyura</taxon>
        <taxon>Eubrachyura</taxon>
        <taxon>Portunoidea</taxon>
        <taxon>Portunidae</taxon>
        <taxon>Portuninae</taxon>
        <taxon>Portunus</taxon>
    </lineage>
</organism>
<dbReference type="EMBL" id="VSRR010000731">
    <property type="protein sequence ID" value="MPC19018.1"/>
    <property type="molecule type" value="Genomic_DNA"/>
</dbReference>
<gene>
    <name evidence="1" type="ORF">E2C01_011921</name>
</gene>
<evidence type="ECO:0000313" key="1">
    <source>
        <dbReference type="EMBL" id="MPC19018.1"/>
    </source>
</evidence>
<protein>
    <submittedName>
        <fullName evidence="1">Uncharacterized protein</fullName>
    </submittedName>
</protein>
<comment type="caution">
    <text evidence="1">The sequence shown here is derived from an EMBL/GenBank/DDBJ whole genome shotgun (WGS) entry which is preliminary data.</text>
</comment>
<name>A0A5B7DCK8_PORTR</name>
<dbReference type="AlphaFoldDB" id="A0A5B7DCK8"/>
<proteinExistence type="predicted"/>
<evidence type="ECO:0000313" key="2">
    <source>
        <dbReference type="Proteomes" id="UP000324222"/>
    </source>
</evidence>